<dbReference type="PANTHER" id="PTHR43397:SF1">
    <property type="entry name" value="ERGOTHIONEINE BIOSYNTHESIS PROTEIN 1"/>
    <property type="match status" value="1"/>
</dbReference>
<evidence type="ECO:0000256" key="3">
    <source>
        <dbReference type="SAM" id="MobiDB-lite"/>
    </source>
</evidence>
<evidence type="ECO:0000259" key="4">
    <source>
        <dbReference type="Pfam" id="PF10017"/>
    </source>
</evidence>
<feature type="domain" description="Histidine-specific methyltransferase SAM-dependent" evidence="4">
    <location>
        <begin position="68"/>
        <end position="179"/>
    </location>
</feature>
<sequence>MNGQVQLITLGQDTSDAVGNCCSAQLVQDICQRLLHSSVPLSEAAALKLRQQCADPNAHTPPEGALLRSLPVELLYDDAGLDLFDKITQLPEYYLTAAEADILAASGTDIVQACVAQQGPLLVELGAGSMRKTRLLLDAVLAAGRQDVTFCALDLCHQSLNDALQALQGKWLHLHCSTCIEQLCLLSGSFVFLYELFLVSQIQPVLDWHWEPSNHCTCVYQGRLQLVGLVGTYQQGLAHLQQQQQQQDLHHSTAGTPPKLDPLKASAQALLTNDSRSGSWPSFCAGDDEPAALQVPALHSLLLSSSSTETSDDDLPSAAQGGSSSESCSNLQSAAATLTNSSTAGSSSSLDWCVELGRVEAAAAAPAGEEPELCCGASALDQALADKAQPAAAAAAAAGKVIMWLGSSIGNSSREEGAAFLSQLKQAAMQPGDVLLVGIDRRNKPAKVEAAYNDASGVTRAFILNGLHHCKRLLDSQLPAEASHSCSNGCTGSSSGGGGSSSLDPSAFSYFCLYNEELGRHEAYYQAMKDTSITLPAAAAAAAAAADAKEAARPGASAAATASANGSHGDLPLAGRSKALEQGRVVVHVAAGELVHVEYSHKYSRQEVAELAAAAGLVWVRAWSDSQQQYDLHMFTC</sequence>
<evidence type="ECO:0000313" key="5">
    <source>
        <dbReference type="EMBL" id="SZX76722.1"/>
    </source>
</evidence>
<keyword evidence="2" id="KW-0808">Transferase</keyword>
<organism evidence="5 6">
    <name type="scientific">Tetradesmus obliquus</name>
    <name type="common">Green alga</name>
    <name type="synonym">Acutodesmus obliquus</name>
    <dbReference type="NCBI Taxonomy" id="3088"/>
    <lineage>
        <taxon>Eukaryota</taxon>
        <taxon>Viridiplantae</taxon>
        <taxon>Chlorophyta</taxon>
        <taxon>core chlorophytes</taxon>
        <taxon>Chlorophyceae</taxon>
        <taxon>CS clade</taxon>
        <taxon>Sphaeropleales</taxon>
        <taxon>Scenedesmaceae</taxon>
        <taxon>Tetradesmus</taxon>
    </lineage>
</organism>
<dbReference type="EMBL" id="FNXT01001265">
    <property type="protein sequence ID" value="SZX76722.1"/>
    <property type="molecule type" value="Genomic_DNA"/>
</dbReference>
<reference evidence="5 6" key="1">
    <citation type="submission" date="2016-10" db="EMBL/GenBank/DDBJ databases">
        <authorList>
            <person name="Cai Z."/>
        </authorList>
    </citation>
    <scope>NUCLEOTIDE SEQUENCE [LARGE SCALE GENOMIC DNA]</scope>
</reference>
<dbReference type="STRING" id="3088.A0A383WHM4"/>
<dbReference type="Proteomes" id="UP000256970">
    <property type="component" value="Unassembled WGS sequence"/>
</dbReference>
<evidence type="ECO:0000313" key="6">
    <source>
        <dbReference type="Proteomes" id="UP000256970"/>
    </source>
</evidence>
<feature type="region of interest" description="Disordered" evidence="3">
    <location>
        <begin position="305"/>
        <end position="326"/>
    </location>
</feature>
<evidence type="ECO:0000256" key="1">
    <source>
        <dbReference type="ARBA" id="ARBA00022603"/>
    </source>
</evidence>
<dbReference type="InterPro" id="IPR019257">
    <property type="entry name" value="MeTrfase_dom"/>
</dbReference>
<dbReference type="PANTHER" id="PTHR43397">
    <property type="entry name" value="ERGOTHIONEINE BIOSYNTHESIS PROTEIN 1"/>
    <property type="match status" value="1"/>
</dbReference>
<dbReference type="InterPro" id="IPR029063">
    <property type="entry name" value="SAM-dependent_MTases_sf"/>
</dbReference>
<feature type="domain" description="Histidine-specific methyltransferase SAM-dependent" evidence="4">
    <location>
        <begin position="394"/>
        <end position="537"/>
    </location>
</feature>
<evidence type="ECO:0000256" key="2">
    <source>
        <dbReference type="ARBA" id="ARBA00022679"/>
    </source>
</evidence>
<keyword evidence="1" id="KW-0489">Methyltransferase</keyword>
<keyword evidence="6" id="KW-1185">Reference proteome</keyword>
<name>A0A383WHM4_TETOB</name>
<protein>
    <recommendedName>
        <fullName evidence="4">Histidine-specific methyltransferase SAM-dependent domain-containing protein</fullName>
    </recommendedName>
</protein>
<dbReference type="Gene3D" id="3.40.50.150">
    <property type="entry name" value="Vaccinia Virus protein VP39"/>
    <property type="match status" value="2"/>
</dbReference>
<accession>A0A383WHM4</accession>
<dbReference type="AlphaFoldDB" id="A0A383WHM4"/>
<gene>
    <name evidence="5" type="ORF">BQ4739_LOCUS17094</name>
</gene>
<dbReference type="Pfam" id="PF10017">
    <property type="entry name" value="Methyltransf_33"/>
    <property type="match status" value="3"/>
</dbReference>
<feature type="domain" description="Histidine-specific methyltransferase SAM-dependent" evidence="4">
    <location>
        <begin position="584"/>
        <end position="635"/>
    </location>
</feature>
<dbReference type="InterPro" id="IPR051128">
    <property type="entry name" value="EgtD_Methyltrsf_superfamily"/>
</dbReference>
<proteinExistence type="predicted"/>
<dbReference type="GO" id="GO:0032259">
    <property type="term" value="P:methylation"/>
    <property type="evidence" value="ECO:0007669"/>
    <property type="project" value="UniProtKB-KW"/>
</dbReference>
<dbReference type="GO" id="GO:0008168">
    <property type="term" value="F:methyltransferase activity"/>
    <property type="evidence" value="ECO:0007669"/>
    <property type="project" value="UniProtKB-KW"/>
</dbReference>